<feature type="compositionally biased region" description="Pro residues" evidence="1">
    <location>
        <begin position="501"/>
        <end position="510"/>
    </location>
</feature>
<accession>A0ABR4N766</accession>
<feature type="compositionally biased region" description="Low complexity" evidence="1">
    <location>
        <begin position="698"/>
        <end position="707"/>
    </location>
</feature>
<sequence>MAAGHRPRLGPVVLGPPRGPRRRRLDRRPRHARPAQSPFPVPAPDDPALAPAPREAACAVVDDAYNVIIYGGRTSPSSPVASDTRTYVFSAGAWVNASTFAINHPRAAGFGPSAQPAPSVGARSATAARPEATAGAPPNLPAAAQGAGGPNVALIASITALCIAVVVAIAAFVVVRRSRAMRSRKSPPSPFGDAPQSPPVADQDGSGSPHAPSPASAGSHATAVSVEPPVTIRSRTRSLSRSSQPTAADLLLDPPPVSHAPPTSSTPAETTSPESPAPQTSKPEPLAEAAAPPAPVNRAAAASPLPRPAMTAIARVQAQAIRPSRLRSVITADDSSLDDSNSTKSPAASISSDSSIHVPATSAVSTATSAEAVVGGSLVDAARFQADAPAVPRVPDPAVGVLMSRQSSLDAIEAFLTGDKTAAAAAAAAVGALDPSQSLAEADPIGGPGLRHRRPSSCTDASDDSDGSSSWQTLDSSRQSSESRTRYMLSMPVITPTSVRAPPPAAPIDVPPRAAGSTPPPPLLPTHLALPTQSPMPSLSPISPLASLASLSPLSVVSLPSIPMQSLSSASESTSSLSTISSDESSAFGVVNPIFVHPSGGSVASLVSQPASPHLPAVVVNPLAIPSFVASVSAVSLGSSTAPQGSSTSASSIATTGSSPFLPNAAFASGMTRPGYHPLDQQQPPPQSKQPQSKRKSLSSVISSLGSTGNVTLVGPPSNSSTTSSTSSVRRRSYPPQSLERQLGVTVDQDTPHSPDEIDTPSTATGGSAVMPSPVRDRHGSLSDAGADVGVDADDEQPHKQAAQLVPAPSEALDYFGQHPLLS</sequence>
<proteinExistence type="predicted"/>
<feature type="region of interest" description="Disordered" evidence="1">
    <location>
        <begin position="179"/>
        <end position="305"/>
    </location>
</feature>
<feature type="compositionally biased region" description="Polar residues" evidence="1">
    <location>
        <begin position="471"/>
        <end position="482"/>
    </location>
</feature>
<name>A0ABR4N766_9FUNG</name>
<feature type="transmembrane region" description="Helical" evidence="2">
    <location>
        <begin position="152"/>
        <end position="175"/>
    </location>
</feature>
<comment type="caution">
    <text evidence="3">The sequence shown here is derived from an EMBL/GenBank/DDBJ whole genome shotgun (WGS) entry which is preliminary data.</text>
</comment>
<feature type="compositionally biased region" description="Low complexity" evidence="1">
    <location>
        <begin position="260"/>
        <end position="304"/>
    </location>
</feature>
<reference evidence="3 4" key="1">
    <citation type="submission" date="2023-09" db="EMBL/GenBank/DDBJ databases">
        <title>Pangenome analysis of Batrachochytrium dendrobatidis and related Chytrids.</title>
        <authorList>
            <person name="Yacoub M.N."/>
            <person name="Stajich J.E."/>
            <person name="James T.Y."/>
        </authorList>
    </citation>
    <scope>NUCLEOTIDE SEQUENCE [LARGE SCALE GENOMIC DNA]</scope>
    <source>
        <strain evidence="3 4">JEL0888</strain>
    </source>
</reference>
<keyword evidence="4" id="KW-1185">Reference proteome</keyword>
<gene>
    <name evidence="3" type="ORF">HK105_204982</name>
</gene>
<keyword evidence="2" id="KW-1133">Transmembrane helix</keyword>
<evidence type="ECO:0000256" key="2">
    <source>
        <dbReference type="SAM" id="Phobius"/>
    </source>
</evidence>
<feature type="compositionally biased region" description="Basic residues" evidence="1">
    <location>
        <begin position="19"/>
        <end position="33"/>
    </location>
</feature>
<feature type="region of interest" description="Disordered" evidence="1">
    <location>
        <begin position="1"/>
        <end position="50"/>
    </location>
</feature>
<feature type="compositionally biased region" description="Low complexity" evidence="1">
    <location>
        <begin position="340"/>
        <end position="357"/>
    </location>
</feature>
<feature type="compositionally biased region" description="Low complexity" evidence="1">
    <location>
        <begin position="237"/>
        <end position="252"/>
    </location>
</feature>
<feature type="region of interest" description="Disordered" evidence="1">
    <location>
        <begin position="432"/>
        <end position="527"/>
    </location>
</feature>
<feature type="region of interest" description="Disordered" evidence="1">
    <location>
        <begin position="111"/>
        <end position="146"/>
    </location>
</feature>
<evidence type="ECO:0000313" key="3">
    <source>
        <dbReference type="EMBL" id="KAL2915366.1"/>
    </source>
</evidence>
<evidence type="ECO:0008006" key="5">
    <source>
        <dbReference type="Google" id="ProtNLM"/>
    </source>
</evidence>
<organism evidence="3 4">
    <name type="scientific">Polyrhizophydium stewartii</name>
    <dbReference type="NCBI Taxonomy" id="2732419"/>
    <lineage>
        <taxon>Eukaryota</taxon>
        <taxon>Fungi</taxon>
        <taxon>Fungi incertae sedis</taxon>
        <taxon>Chytridiomycota</taxon>
        <taxon>Chytridiomycota incertae sedis</taxon>
        <taxon>Chytridiomycetes</taxon>
        <taxon>Rhizophydiales</taxon>
        <taxon>Rhizophydiales incertae sedis</taxon>
        <taxon>Polyrhizophydium</taxon>
    </lineage>
</organism>
<feature type="region of interest" description="Disordered" evidence="1">
    <location>
        <begin position="332"/>
        <end position="357"/>
    </location>
</feature>
<protein>
    <recommendedName>
        <fullName evidence="5">Transmembrane protein</fullName>
    </recommendedName>
</protein>
<keyword evidence="2" id="KW-0812">Transmembrane</keyword>
<feature type="compositionally biased region" description="Low complexity" evidence="1">
    <location>
        <begin position="205"/>
        <end position="221"/>
    </location>
</feature>
<evidence type="ECO:0000313" key="4">
    <source>
        <dbReference type="Proteomes" id="UP001527925"/>
    </source>
</evidence>
<feature type="compositionally biased region" description="Low complexity" evidence="1">
    <location>
        <begin position="718"/>
        <end position="728"/>
    </location>
</feature>
<evidence type="ECO:0000256" key="1">
    <source>
        <dbReference type="SAM" id="MobiDB-lite"/>
    </source>
</evidence>
<keyword evidence="2" id="KW-0472">Membrane</keyword>
<feature type="compositionally biased region" description="Low complexity" evidence="1">
    <location>
        <begin position="121"/>
        <end position="137"/>
    </location>
</feature>
<dbReference type="Proteomes" id="UP001527925">
    <property type="component" value="Unassembled WGS sequence"/>
</dbReference>
<feature type="region of interest" description="Disordered" evidence="1">
    <location>
        <begin position="664"/>
        <end position="811"/>
    </location>
</feature>
<dbReference type="EMBL" id="JADGIZ020000024">
    <property type="protein sequence ID" value="KAL2915366.1"/>
    <property type="molecule type" value="Genomic_DNA"/>
</dbReference>